<feature type="domain" description="C2H2-type" evidence="3">
    <location>
        <begin position="200"/>
        <end position="218"/>
    </location>
</feature>
<comment type="caution">
    <text evidence="4">The sequence shown here is derived from an EMBL/GenBank/DDBJ whole genome shotgun (WGS) entry which is preliminary data.</text>
</comment>
<evidence type="ECO:0000256" key="2">
    <source>
        <dbReference type="SAM" id="Phobius"/>
    </source>
</evidence>
<dbReference type="InterPro" id="IPR013087">
    <property type="entry name" value="Znf_C2H2_type"/>
</dbReference>
<feature type="transmembrane region" description="Helical" evidence="2">
    <location>
        <begin position="41"/>
        <end position="60"/>
    </location>
</feature>
<organism evidence="4 5">
    <name type="scientific">Glycine soja</name>
    <name type="common">Wild soybean</name>
    <dbReference type="NCBI Taxonomy" id="3848"/>
    <lineage>
        <taxon>Eukaryota</taxon>
        <taxon>Viridiplantae</taxon>
        <taxon>Streptophyta</taxon>
        <taxon>Embryophyta</taxon>
        <taxon>Tracheophyta</taxon>
        <taxon>Spermatophyta</taxon>
        <taxon>Magnoliopsida</taxon>
        <taxon>eudicotyledons</taxon>
        <taxon>Gunneridae</taxon>
        <taxon>Pentapetalae</taxon>
        <taxon>rosids</taxon>
        <taxon>fabids</taxon>
        <taxon>Fabales</taxon>
        <taxon>Fabaceae</taxon>
        <taxon>Papilionoideae</taxon>
        <taxon>50 kb inversion clade</taxon>
        <taxon>NPAAA clade</taxon>
        <taxon>indigoferoid/millettioid clade</taxon>
        <taxon>Phaseoleae</taxon>
        <taxon>Glycine</taxon>
        <taxon>Glycine subgen. Soja</taxon>
    </lineage>
</organism>
<feature type="compositionally biased region" description="Polar residues" evidence="1">
    <location>
        <begin position="87"/>
        <end position="101"/>
    </location>
</feature>
<dbReference type="Proteomes" id="UP000289340">
    <property type="component" value="Chromosome 17"/>
</dbReference>
<feature type="region of interest" description="Disordered" evidence="1">
    <location>
        <begin position="75"/>
        <end position="104"/>
    </location>
</feature>
<gene>
    <name evidence="4" type="ORF">D0Y65_046257</name>
</gene>
<keyword evidence="2" id="KW-1133">Transmembrane helix</keyword>
<evidence type="ECO:0000313" key="5">
    <source>
        <dbReference type="Proteomes" id="UP000289340"/>
    </source>
</evidence>
<name>A0A445G8H6_GLYSO</name>
<evidence type="ECO:0000259" key="3">
    <source>
        <dbReference type="Pfam" id="PF12874"/>
    </source>
</evidence>
<sequence>MTPSRTPYPLPTIALSLIIKRNPSSKIGFAHYVRLLPQARFFILFLNTFIPSVSSFNYYISMEFKYCDCQNQRTSSPTPRPFPTLTYKNSDISKGSSQDMPSITPRIRENADTAGVGERRDQREIIANEMIWRRGLKEKVLGISMQGLGMFSFGEPISMSFNPRMNSINHVNNADKDTRQFSTLTNKDKIIILKKSKQEWRCTLCHITTTSEKDLNDHGQEKKNVRLKKHLRKLKK</sequence>
<dbReference type="Pfam" id="PF12874">
    <property type="entry name" value="zf-met"/>
    <property type="match status" value="1"/>
</dbReference>
<dbReference type="EMBL" id="QZWG01000017">
    <property type="protein sequence ID" value="RZB57500.1"/>
    <property type="molecule type" value="Genomic_DNA"/>
</dbReference>
<evidence type="ECO:0000313" key="4">
    <source>
        <dbReference type="EMBL" id="RZB57500.1"/>
    </source>
</evidence>
<keyword evidence="5" id="KW-1185">Reference proteome</keyword>
<proteinExistence type="predicted"/>
<keyword evidence="2" id="KW-0812">Transmembrane</keyword>
<reference evidence="4 5" key="1">
    <citation type="submission" date="2018-09" db="EMBL/GenBank/DDBJ databases">
        <title>A high-quality reference genome of wild soybean provides a powerful tool to mine soybean genomes.</title>
        <authorList>
            <person name="Xie M."/>
            <person name="Chung C.Y.L."/>
            <person name="Li M.-W."/>
            <person name="Wong F.-L."/>
            <person name="Chan T.-F."/>
            <person name="Lam H.-M."/>
        </authorList>
    </citation>
    <scope>NUCLEOTIDE SEQUENCE [LARGE SCALE GENOMIC DNA]</scope>
    <source>
        <strain evidence="5">cv. W05</strain>
        <tissue evidence="4">Hypocotyl of etiolated seedlings</tissue>
    </source>
</reference>
<protein>
    <recommendedName>
        <fullName evidence="3">C2H2-type domain-containing protein</fullName>
    </recommendedName>
</protein>
<keyword evidence="2" id="KW-0472">Membrane</keyword>
<dbReference type="PANTHER" id="PTHR47487:SF8">
    <property type="entry name" value="OS08G0270900 PROTEIN"/>
    <property type="match status" value="1"/>
</dbReference>
<dbReference type="PANTHER" id="PTHR47487">
    <property type="entry name" value="OS06G0651300 PROTEIN-RELATED"/>
    <property type="match status" value="1"/>
</dbReference>
<dbReference type="AlphaFoldDB" id="A0A445G8H6"/>
<evidence type="ECO:0000256" key="1">
    <source>
        <dbReference type="SAM" id="MobiDB-lite"/>
    </source>
</evidence>
<accession>A0A445G8H6</accession>